<feature type="compositionally biased region" description="Low complexity" evidence="1">
    <location>
        <begin position="101"/>
        <end position="121"/>
    </location>
</feature>
<feature type="region of interest" description="Disordered" evidence="1">
    <location>
        <begin position="96"/>
        <end position="121"/>
    </location>
</feature>
<evidence type="ECO:0000256" key="1">
    <source>
        <dbReference type="SAM" id="MobiDB-lite"/>
    </source>
</evidence>
<dbReference type="EMBL" id="JACHEH010000007">
    <property type="protein sequence ID" value="MBB6169486.1"/>
    <property type="molecule type" value="Genomic_DNA"/>
</dbReference>
<organism evidence="2 3">
    <name type="scientific">Chelatococcus composti</name>
    <dbReference type="NCBI Taxonomy" id="1743235"/>
    <lineage>
        <taxon>Bacteria</taxon>
        <taxon>Pseudomonadati</taxon>
        <taxon>Pseudomonadota</taxon>
        <taxon>Alphaproteobacteria</taxon>
        <taxon>Hyphomicrobiales</taxon>
        <taxon>Chelatococcaceae</taxon>
        <taxon>Chelatococcus</taxon>
    </lineage>
</organism>
<accession>A0A841KHT4</accession>
<proteinExistence type="predicted"/>
<sequence length="121" mass="13548">MSRTTTITLAEPVLWHDQHLREIALRPPTFAEYMELGEPYAEGYARSGIYFRNVDYPTVREYARRLMVDQDKVHALSLLGLADSRKVRDAILDFFREPEASEPSPTASSSGSAGMPGQSSV</sequence>
<evidence type="ECO:0000313" key="3">
    <source>
        <dbReference type="Proteomes" id="UP000588017"/>
    </source>
</evidence>
<evidence type="ECO:0000313" key="2">
    <source>
        <dbReference type="EMBL" id="MBB6169486.1"/>
    </source>
</evidence>
<dbReference type="Proteomes" id="UP000588017">
    <property type="component" value="Unassembled WGS sequence"/>
</dbReference>
<protein>
    <submittedName>
        <fullName evidence="2">Uncharacterized protein</fullName>
    </submittedName>
</protein>
<gene>
    <name evidence="2" type="ORF">HNQ73_003128</name>
</gene>
<reference evidence="2 3" key="1">
    <citation type="submission" date="2020-08" db="EMBL/GenBank/DDBJ databases">
        <title>Genomic Encyclopedia of Type Strains, Phase IV (KMG-IV): sequencing the most valuable type-strain genomes for metagenomic binning, comparative biology and taxonomic classification.</title>
        <authorList>
            <person name="Goeker M."/>
        </authorList>
    </citation>
    <scope>NUCLEOTIDE SEQUENCE [LARGE SCALE GENOMIC DNA]</scope>
    <source>
        <strain evidence="2 3">DSM 101465</strain>
    </source>
</reference>
<keyword evidence="3" id="KW-1185">Reference proteome</keyword>
<dbReference type="RefSeq" id="WP_183335879.1">
    <property type="nucleotide sequence ID" value="NZ_BMHX01000007.1"/>
</dbReference>
<comment type="caution">
    <text evidence="2">The sequence shown here is derived from an EMBL/GenBank/DDBJ whole genome shotgun (WGS) entry which is preliminary data.</text>
</comment>
<dbReference type="AlphaFoldDB" id="A0A841KHT4"/>
<name>A0A841KHT4_9HYPH</name>